<proteinExistence type="predicted"/>
<protein>
    <submittedName>
        <fullName evidence="2">Uncharacterized protein</fullName>
    </submittedName>
</protein>
<reference evidence="2" key="1">
    <citation type="submission" date="2023-03" db="EMBL/GenBank/DDBJ databases">
        <title>Massive genome expansion in bonnet fungi (Mycena s.s.) driven by repeated elements and novel gene families across ecological guilds.</title>
        <authorList>
            <consortium name="Lawrence Berkeley National Laboratory"/>
            <person name="Harder C.B."/>
            <person name="Miyauchi S."/>
            <person name="Viragh M."/>
            <person name="Kuo A."/>
            <person name="Thoen E."/>
            <person name="Andreopoulos B."/>
            <person name="Lu D."/>
            <person name="Skrede I."/>
            <person name="Drula E."/>
            <person name="Henrissat B."/>
            <person name="Morin E."/>
            <person name="Kohler A."/>
            <person name="Barry K."/>
            <person name="LaButti K."/>
            <person name="Morin E."/>
            <person name="Salamov A."/>
            <person name="Lipzen A."/>
            <person name="Mereny Z."/>
            <person name="Hegedus B."/>
            <person name="Baldrian P."/>
            <person name="Stursova M."/>
            <person name="Weitz H."/>
            <person name="Taylor A."/>
            <person name="Grigoriev I.V."/>
            <person name="Nagy L.G."/>
            <person name="Martin F."/>
            <person name="Kauserud H."/>
        </authorList>
    </citation>
    <scope>NUCLEOTIDE SEQUENCE</scope>
    <source>
        <strain evidence="2">CBHHK188m</strain>
    </source>
</reference>
<feature type="region of interest" description="Disordered" evidence="1">
    <location>
        <begin position="1"/>
        <end position="20"/>
    </location>
</feature>
<dbReference type="EMBL" id="JARJLG010000055">
    <property type="protein sequence ID" value="KAJ7758476.1"/>
    <property type="molecule type" value="Genomic_DNA"/>
</dbReference>
<name>A0AAD7NF79_9AGAR</name>
<evidence type="ECO:0000313" key="2">
    <source>
        <dbReference type="EMBL" id="KAJ7758476.1"/>
    </source>
</evidence>
<sequence>MANLVSGLDTTHLGGSSHENPWIMNAHGTLVRATSNAEDLINHPARRLDIRDGPPSTIIQSGDPRESRSNALALHGRIPLWIPLFPLVAYQRGATATEPSPPPQNEHLLPPEIRPGFVPGPLRIRRRVPEGTRYTGTRVEREVHLTEEDLYLGPARPPALDDRPLDDHVCGICFGIKSHPVLCECSHSYCYRVMFTVPLQDREEKGAS</sequence>
<comment type="caution">
    <text evidence="2">The sequence shown here is derived from an EMBL/GenBank/DDBJ whole genome shotgun (WGS) entry which is preliminary data.</text>
</comment>
<feature type="region of interest" description="Disordered" evidence="1">
    <location>
        <begin position="94"/>
        <end position="113"/>
    </location>
</feature>
<accession>A0AAD7NF79</accession>
<dbReference type="Proteomes" id="UP001215280">
    <property type="component" value="Unassembled WGS sequence"/>
</dbReference>
<dbReference type="AlphaFoldDB" id="A0AAD7NF79"/>
<keyword evidence="3" id="KW-1185">Reference proteome</keyword>
<dbReference type="CDD" id="cd16449">
    <property type="entry name" value="RING-HC"/>
    <property type="match status" value="1"/>
</dbReference>
<gene>
    <name evidence="2" type="ORF">DFH07DRAFT_958334</name>
</gene>
<dbReference type="SUPFAM" id="SSF57850">
    <property type="entry name" value="RING/U-box"/>
    <property type="match status" value="1"/>
</dbReference>
<organism evidence="2 3">
    <name type="scientific">Mycena maculata</name>
    <dbReference type="NCBI Taxonomy" id="230809"/>
    <lineage>
        <taxon>Eukaryota</taxon>
        <taxon>Fungi</taxon>
        <taxon>Dikarya</taxon>
        <taxon>Basidiomycota</taxon>
        <taxon>Agaricomycotina</taxon>
        <taxon>Agaricomycetes</taxon>
        <taxon>Agaricomycetidae</taxon>
        <taxon>Agaricales</taxon>
        <taxon>Marasmiineae</taxon>
        <taxon>Mycenaceae</taxon>
        <taxon>Mycena</taxon>
    </lineage>
</organism>
<evidence type="ECO:0000256" key="1">
    <source>
        <dbReference type="SAM" id="MobiDB-lite"/>
    </source>
</evidence>
<evidence type="ECO:0000313" key="3">
    <source>
        <dbReference type="Proteomes" id="UP001215280"/>
    </source>
</evidence>